<evidence type="ECO:0000259" key="4">
    <source>
        <dbReference type="Pfam" id="PF13538"/>
    </source>
</evidence>
<feature type="compositionally biased region" description="Polar residues" evidence="2">
    <location>
        <begin position="72"/>
        <end position="81"/>
    </location>
</feature>
<comment type="cofactor">
    <cofactor evidence="1">
        <name>Mg(2+)</name>
        <dbReference type="ChEBI" id="CHEBI:18420"/>
    </cofactor>
</comment>
<dbReference type="InterPro" id="IPR036691">
    <property type="entry name" value="Endo/exonu/phosph_ase_sf"/>
</dbReference>
<dbReference type="GO" id="GO:0005524">
    <property type="term" value="F:ATP binding"/>
    <property type="evidence" value="ECO:0007669"/>
    <property type="project" value="UniProtKB-KW"/>
</dbReference>
<evidence type="ECO:0000313" key="6">
    <source>
        <dbReference type="EMBL" id="KAG5666197.1"/>
    </source>
</evidence>
<dbReference type="Gene3D" id="3.60.10.10">
    <property type="entry name" value="Endonuclease/exonuclease/phosphatase"/>
    <property type="match status" value="1"/>
</dbReference>
<feature type="compositionally biased region" description="Basic and acidic residues" evidence="2">
    <location>
        <begin position="200"/>
        <end position="212"/>
    </location>
</feature>
<dbReference type="Proteomes" id="UP001107558">
    <property type="component" value="Unassembled WGS sequence"/>
</dbReference>
<dbReference type="GO" id="GO:0006281">
    <property type="term" value="P:DNA repair"/>
    <property type="evidence" value="ECO:0007669"/>
    <property type="project" value="UniProtKB-KW"/>
</dbReference>
<accession>A0A9J6B918</accession>
<keyword evidence="1" id="KW-0234">DNA repair</keyword>
<evidence type="ECO:0000256" key="2">
    <source>
        <dbReference type="SAM" id="MobiDB-lite"/>
    </source>
</evidence>
<dbReference type="PANTHER" id="PTHR47642">
    <property type="entry name" value="ATP-DEPENDENT DNA HELICASE"/>
    <property type="match status" value="1"/>
</dbReference>
<dbReference type="InterPro" id="IPR027785">
    <property type="entry name" value="UvrD-like_helicase_C"/>
</dbReference>
<comment type="caution">
    <text evidence="6">The sequence shown here is derived from an EMBL/GenBank/DDBJ whole genome shotgun (WGS) entry which is preliminary data.</text>
</comment>
<keyword evidence="7" id="KW-1185">Reference proteome</keyword>
<keyword evidence="1" id="KW-0547">Nucleotide-binding</keyword>
<dbReference type="Pfam" id="PF05970">
    <property type="entry name" value="PIF1"/>
    <property type="match status" value="1"/>
</dbReference>
<keyword evidence="1" id="KW-0067">ATP-binding</keyword>
<dbReference type="OrthoDB" id="10063525at2759"/>
<dbReference type="SUPFAM" id="SSF56219">
    <property type="entry name" value="DNase I-like"/>
    <property type="match status" value="1"/>
</dbReference>
<evidence type="ECO:0000256" key="1">
    <source>
        <dbReference type="RuleBase" id="RU363044"/>
    </source>
</evidence>
<dbReference type="EMBL" id="JADBJN010000030">
    <property type="protein sequence ID" value="KAG5666197.1"/>
    <property type="molecule type" value="Genomic_DNA"/>
</dbReference>
<feature type="compositionally biased region" description="Basic and acidic residues" evidence="2">
    <location>
        <begin position="158"/>
        <end position="169"/>
    </location>
</feature>
<evidence type="ECO:0000259" key="3">
    <source>
        <dbReference type="Pfam" id="PF05970"/>
    </source>
</evidence>
<feature type="compositionally biased region" description="Basic and acidic residues" evidence="2">
    <location>
        <begin position="95"/>
        <end position="134"/>
    </location>
</feature>
<evidence type="ECO:0000313" key="7">
    <source>
        <dbReference type="Proteomes" id="UP001107558"/>
    </source>
</evidence>
<feature type="region of interest" description="Disordered" evidence="2">
    <location>
        <begin position="1"/>
        <end position="215"/>
    </location>
</feature>
<keyword evidence="1" id="KW-0347">Helicase</keyword>
<dbReference type="CDD" id="cd18809">
    <property type="entry name" value="SF1_C_RecD"/>
    <property type="match status" value="1"/>
</dbReference>
<feature type="domain" description="DNA helicase Pif1-like DEAD-box helicase" evidence="3">
    <location>
        <begin position="1264"/>
        <end position="1469"/>
    </location>
</feature>
<dbReference type="Pfam" id="PF14214">
    <property type="entry name" value="Helitron_like_N"/>
    <property type="match status" value="1"/>
</dbReference>
<evidence type="ECO:0000259" key="5">
    <source>
        <dbReference type="Pfam" id="PF14214"/>
    </source>
</evidence>
<dbReference type="SUPFAM" id="SSF52540">
    <property type="entry name" value="P-loop containing nucleoside triphosphate hydrolases"/>
    <property type="match status" value="2"/>
</dbReference>
<comment type="catalytic activity">
    <reaction evidence="1">
        <text>ATP + H2O = ADP + phosphate + H(+)</text>
        <dbReference type="Rhea" id="RHEA:13065"/>
        <dbReference type="ChEBI" id="CHEBI:15377"/>
        <dbReference type="ChEBI" id="CHEBI:15378"/>
        <dbReference type="ChEBI" id="CHEBI:30616"/>
        <dbReference type="ChEBI" id="CHEBI:43474"/>
        <dbReference type="ChEBI" id="CHEBI:456216"/>
        <dbReference type="EC" id="5.6.2.3"/>
    </reaction>
</comment>
<feature type="compositionally biased region" description="Basic and acidic residues" evidence="2">
    <location>
        <begin position="179"/>
        <end position="190"/>
    </location>
</feature>
<keyword evidence="1" id="KW-0378">Hydrolase</keyword>
<feature type="domain" description="Helitron helicase-like" evidence="5">
    <location>
        <begin position="576"/>
        <end position="729"/>
    </location>
</feature>
<dbReference type="GO" id="GO:0043139">
    <property type="term" value="F:5'-3' DNA helicase activity"/>
    <property type="evidence" value="ECO:0007669"/>
    <property type="project" value="UniProtKB-EC"/>
</dbReference>
<feature type="compositionally biased region" description="Acidic residues" evidence="2">
    <location>
        <begin position="1072"/>
        <end position="1092"/>
    </location>
</feature>
<dbReference type="GO" id="GO:0016787">
    <property type="term" value="F:hydrolase activity"/>
    <property type="evidence" value="ECO:0007669"/>
    <property type="project" value="UniProtKB-KW"/>
</dbReference>
<sequence length="1978" mass="228672">MPKRKKPTLTGRIEKQRLNLQRQIRRQNSEYLQAENEKNSVSKRARRSDEKYLQNESARDLETLRARRSDGEYSQQGLNIDNESRRARRSNPEYSQRELSNDNETRRARRSDGEYSLRELNSDNESRRARRSDGEYSLQELNIDNESRRARRSNPEYTQRELSSDNESRRARRSNPEYTQRELSSDNETRRARRSNPEYTQRELSQDKETRRANRNKPVPWNIAIENYNLNVKDGPFHRCFSCDKLLFSKQVSKTTKQQLLTNGCSEEYLQKLIISELYNLNEYTFCLTCLGYIKKKNFPRFNINNSNLRFPDIPQEFTDLKLTSMEERCVSARIPFMTLVALGCDRQIGIKSGVVNVPIDVRKTIDSIPAKPEDTGIIELSLKRKKCYRSVYMKERVRPGVIWKAANMLCQTELYQQEGIRLNYDYEFNDINVPPQSLNDVNIDVPDSTNNDLQSTETVPTSTEEDHYIQEETMLDSNEGIQFAPGEGQIPIPMFLDPYCEELSFPTIYFGKARHSQPKGIRLSYEDIVKSELQRYDRRACRADHLLFMHKKSQIKQLMGQMNIVFRKSAQTHNITASQAANKQYIDQSICKDNAYKFMSAITGSPAYWEQQKKKVLGMVRQYGIFTVFITLTAAETHWPELLVILKKTVDKEDISEEEASDLSFQEKARLIRTDPATCALYFDYRFKEVQKTWHNVTGGPFGTYRIIHYFYRIEFQHRGSPHVHMVIWLEGAPIFVPHDLISEQQVVEFIDFISTTNTDDLEVSDLIKYQKHKCSHTCKKTARGKIECRFGAPFRPMDRTRILYPNDDELDGNTQKKIQNINKHLKELLNDKSEEIGTFDDLLTKLNCTLDEYLQAARVKLKHPTIFVKREPKNTRINVYNKKILLCMRSNMDIQFVLDPYSCIGYIVDYVNKSSRGLSKLLRECVEDAKKGNYSLKERLKSLAHILYNSSEICAQEAAWCRLRLAMCRCSDAVEFINTNHSSVSIVPYRANHINIRAKLLTGFLLQMRTRILKSNKDVEKLAAENPDSTEIFKKGPIDHYACRPDELNDICLAEFVANYSFKLKAGSSIEEDENQDPDAEIEPIQNDDSDQTKSKTFQLKDGSGTITERKSPKVIRYCRFNIEQDEENFLREMCLLFLPWRDEKLEIEEADCATLYFQNRDTISANYSKFNKTDLNINEILNEIEEDRRRAIEQDESNQPNHEENLEEDDTFLNVYEFDDNIVQPDFSVEIGEISRHEIVNKYVVPDMLNDEDFLNLLNSLNVEQRDYIMHIINVFKENREIPIYHFITGGAGVGKSVLIRAIFQAIKRIFRIFPGTVNNNEILLLAFTGMAAHNIGGITAHSAFNLVTTQGNAETILSPDVANTMTANLKDLKLIIIDEISLLSSELLNQISSRLKQIFHTTEEFGGVSVIAVGDFNQLPPVGGTMAFKPRRSRIGDLTTILTDNPQWALFKYFKLHRVMRQRDDLRFAEALNRLSIGATTPDDNRLFESRCFTEATLPEAAKRCVRLMKDNAPADAFNLKRIRELAQTSSMRIVHRAEDRFSGHITERKKNQAQRELANLKRKDSQNLVLDLELVIGVKYMIATNIDVTDGLFNGATGVLKFIEIINNRPQALYLEMDDKTIGRSAIGKRKDIMVKNKIPLNWTPIFKIKKTFNVLKNGSVQVTREQYPLNPAECITVHKSQGQSMPKVAVDLYASERKMDRSMLYVAFSRATSLEGLFIIGQFVPPEKVENDNPVRLEYQRMERDCLLIPKFKFLQNVNNNTIQIISQNIQSLQKHISCIKEDLTFLNSHLILLQETWAQDSKDYNIPGFTELSRNAFNGPQSLAQGTIIFVKDLFANRIVPSRANVFERQNQHIEVTSCIVDGSILILNIYKNPSAGLELCKEAVQTYQDLIRNFNTVFLFGDLNEDLSKESPLETWLNLFGLKLISERKATTNYGTTIDGIFCKSLARYSTFIYETYYSYHKPLLLRIMN</sequence>
<dbReference type="InterPro" id="IPR025476">
    <property type="entry name" value="Helitron_helicase-like"/>
</dbReference>
<name>A0A9J6B918_POLVA</name>
<dbReference type="InterPro" id="IPR010285">
    <property type="entry name" value="DNA_helicase_pif1-like_DEAD"/>
</dbReference>
<reference evidence="6" key="1">
    <citation type="submission" date="2021-03" db="EMBL/GenBank/DDBJ databases">
        <title>Chromosome level genome of the anhydrobiotic midge Polypedilum vanderplanki.</title>
        <authorList>
            <person name="Yoshida Y."/>
            <person name="Kikawada T."/>
            <person name="Gusev O."/>
        </authorList>
    </citation>
    <scope>NUCLEOTIDE SEQUENCE</scope>
    <source>
        <strain evidence="6">NIAS01</strain>
        <tissue evidence="6">Whole body or cell culture</tissue>
    </source>
</reference>
<proteinExistence type="inferred from homology"/>
<feature type="compositionally biased region" description="Basic and acidic residues" evidence="2">
    <location>
        <begin position="47"/>
        <end position="71"/>
    </location>
</feature>
<organism evidence="6 7">
    <name type="scientific">Polypedilum vanderplanki</name>
    <name type="common">Sleeping chironomid midge</name>
    <dbReference type="NCBI Taxonomy" id="319348"/>
    <lineage>
        <taxon>Eukaryota</taxon>
        <taxon>Metazoa</taxon>
        <taxon>Ecdysozoa</taxon>
        <taxon>Arthropoda</taxon>
        <taxon>Hexapoda</taxon>
        <taxon>Insecta</taxon>
        <taxon>Pterygota</taxon>
        <taxon>Neoptera</taxon>
        <taxon>Endopterygota</taxon>
        <taxon>Diptera</taxon>
        <taxon>Nematocera</taxon>
        <taxon>Chironomoidea</taxon>
        <taxon>Chironomidae</taxon>
        <taxon>Chironominae</taxon>
        <taxon>Polypedilum</taxon>
        <taxon>Polypedilum</taxon>
    </lineage>
</organism>
<gene>
    <name evidence="6" type="ORF">PVAND_017659</name>
</gene>
<feature type="region of interest" description="Disordered" evidence="2">
    <location>
        <begin position="1072"/>
        <end position="1108"/>
    </location>
</feature>
<dbReference type="Gene3D" id="3.40.50.300">
    <property type="entry name" value="P-loop containing nucleotide triphosphate hydrolases"/>
    <property type="match status" value="2"/>
</dbReference>
<comment type="similarity">
    <text evidence="1">Belongs to the helicase family.</text>
</comment>
<dbReference type="Pfam" id="PF13538">
    <property type="entry name" value="UvrD_C_2"/>
    <property type="match status" value="1"/>
</dbReference>
<dbReference type="GO" id="GO:0006310">
    <property type="term" value="P:DNA recombination"/>
    <property type="evidence" value="ECO:0007669"/>
    <property type="project" value="UniProtKB-KW"/>
</dbReference>
<dbReference type="InterPro" id="IPR051055">
    <property type="entry name" value="PIF1_helicase"/>
</dbReference>
<dbReference type="PANTHER" id="PTHR47642:SF8">
    <property type="entry name" value="ATP-DEPENDENT DNA HELICASE"/>
    <property type="match status" value="1"/>
</dbReference>
<dbReference type="GO" id="GO:0000723">
    <property type="term" value="P:telomere maintenance"/>
    <property type="evidence" value="ECO:0007669"/>
    <property type="project" value="InterPro"/>
</dbReference>
<dbReference type="InterPro" id="IPR027417">
    <property type="entry name" value="P-loop_NTPase"/>
</dbReference>
<protein>
    <recommendedName>
        <fullName evidence="1">ATP-dependent DNA helicase</fullName>
        <ecNumber evidence="1">5.6.2.3</ecNumber>
    </recommendedName>
</protein>
<dbReference type="EC" id="5.6.2.3" evidence="1"/>
<keyword evidence="1" id="KW-0233">DNA recombination</keyword>
<keyword evidence="1" id="KW-0227">DNA damage</keyword>
<feature type="domain" description="UvrD-like helicase C-terminal" evidence="4">
    <location>
        <begin position="1678"/>
        <end position="1718"/>
    </location>
</feature>